<evidence type="ECO:0000313" key="7">
    <source>
        <dbReference type="EMBL" id="RHZ65519.1"/>
    </source>
</evidence>
<comment type="caution">
    <text evidence="7">The sequence shown here is derived from an EMBL/GenBank/DDBJ whole genome shotgun (WGS) entry which is preliminary data.</text>
</comment>
<evidence type="ECO:0000256" key="6">
    <source>
        <dbReference type="RuleBase" id="RU362100"/>
    </source>
</evidence>
<dbReference type="EC" id="2.1.2.11" evidence="3 6"/>
<name>A0A397HQP0_ASPTH</name>
<dbReference type="EMBL" id="NKHU02000017">
    <property type="protein sequence ID" value="RHZ65519.1"/>
    <property type="molecule type" value="Genomic_DNA"/>
</dbReference>
<keyword evidence="4 6" id="KW-0808">Transferase</keyword>
<reference evidence="7" key="1">
    <citation type="submission" date="2018-08" db="EMBL/GenBank/DDBJ databases">
        <title>Draft genome sequence of azole-resistant Aspergillus thermomutatus (Neosartorya pseudofischeri) strain HMR AF 39, isolated from a human nasal aspirate.</title>
        <authorList>
            <person name="Parent-Michaud M."/>
            <person name="Dufresne P.J."/>
            <person name="Fournier E."/>
            <person name="Martineau C."/>
            <person name="Moreira S."/>
            <person name="Perkins V."/>
            <person name="De Repentigny L."/>
            <person name="Dufresne S.F."/>
        </authorList>
    </citation>
    <scope>NUCLEOTIDE SEQUENCE [LARGE SCALE GENOMIC DNA]</scope>
    <source>
        <strain evidence="7">HMR AF 39</strain>
    </source>
</reference>
<dbReference type="GO" id="GO:0003864">
    <property type="term" value="F:3-methyl-2-oxobutanoate hydroxymethyltransferase activity"/>
    <property type="evidence" value="ECO:0007669"/>
    <property type="project" value="UniProtKB-EC"/>
</dbReference>
<dbReference type="NCBIfam" id="NF001452">
    <property type="entry name" value="PRK00311.1"/>
    <property type="match status" value="1"/>
</dbReference>
<dbReference type="Pfam" id="PF02548">
    <property type="entry name" value="Pantoate_transf"/>
    <property type="match status" value="1"/>
</dbReference>
<dbReference type="GeneID" id="38130684"/>
<evidence type="ECO:0000313" key="8">
    <source>
        <dbReference type="Proteomes" id="UP000215305"/>
    </source>
</evidence>
<dbReference type="GO" id="GO:0000287">
    <property type="term" value="F:magnesium ion binding"/>
    <property type="evidence" value="ECO:0007669"/>
    <property type="project" value="TreeGrafter"/>
</dbReference>
<dbReference type="Proteomes" id="UP000215305">
    <property type="component" value="Unassembled WGS sequence"/>
</dbReference>
<dbReference type="HAMAP" id="MF_00156">
    <property type="entry name" value="PanB"/>
    <property type="match status" value="1"/>
</dbReference>
<dbReference type="Gene3D" id="3.20.20.60">
    <property type="entry name" value="Phosphoenolpyruvate-binding domains"/>
    <property type="match status" value="1"/>
</dbReference>
<evidence type="ECO:0000256" key="2">
    <source>
        <dbReference type="ARBA" id="ARBA00008676"/>
    </source>
</evidence>
<comment type="pathway">
    <text evidence="1 6">Cofactor biosynthesis; (R)-pantothenate biosynthesis; (R)-pantoate from 3-methyl-2-oxobutanoate: step 1/2.</text>
</comment>
<sequence>MLTAHDATSALAADTAGIELILVGDSLSMVSLGLESTIGVTLDTMILHCRSVSRAARSSFIIGDLPFGSYEASPSQAAVSAIRMMKEGRSHGIKLEGGEEMASAIARVSQAGIPVFAHIGLTPQRQHAIGGFRAQGRSSSSALKILQDALAVEKAGAVAVVLEAVPAEIASIITQKLRIPTIGIGSGNGCSGQVLVQSDMIGNSPPDRHIPRFVKQYGNVWEETRDAIRRFRAEVKSREFPDFKHTYLIKSDELNDFKQIAQEEDNEARETEE</sequence>
<protein>
    <recommendedName>
        <fullName evidence="3 6">3-methyl-2-oxobutanoate hydroxymethyltransferase</fullName>
        <ecNumber evidence="3 6">2.1.2.11</ecNumber>
    </recommendedName>
</protein>
<dbReference type="PANTHER" id="PTHR20881:SF0">
    <property type="entry name" value="3-METHYL-2-OXOBUTANOATE HYDROXYMETHYLTRANSFERASE"/>
    <property type="match status" value="1"/>
</dbReference>
<keyword evidence="8" id="KW-1185">Reference proteome</keyword>
<dbReference type="SUPFAM" id="SSF51621">
    <property type="entry name" value="Phosphoenolpyruvate/pyruvate domain"/>
    <property type="match status" value="1"/>
</dbReference>
<proteinExistence type="inferred from homology"/>
<dbReference type="FunFam" id="3.20.20.60:FF:000003">
    <property type="entry name" value="3-methyl-2-oxobutanoate hydroxymethyltransferase"/>
    <property type="match status" value="1"/>
</dbReference>
<gene>
    <name evidence="7" type="ORF">CDV56_108710</name>
</gene>
<comment type="function">
    <text evidence="6">Catalyzes the reversible reaction in which hydroxymethyl group from 5,10-methylenetetrahydrofolate is transferred onto alpha-ketoisovalerate to form ketopantoate.</text>
</comment>
<evidence type="ECO:0000256" key="5">
    <source>
        <dbReference type="ARBA" id="ARBA00049172"/>
    </source>
</evidence>
<dbReference type="InterPro" id="IPR040442">
    <property type="entry name" value="Pyrv_kinase-like_dom_sf"/>
</dbReference>
<dbReference type="GO" id="GO:0005739">
    <property type="term" value="C:mitochondrion"/>
    <property type="evidence" value="ECO:0007669"/>
    <property type="project" value="TreeGrafter"/>
</dbReference>
<dbReference type="RefSeq" id="XP_026617877.1">
    <property type="nucleotide sequence ID" value="XM_026762329.1"/>
</dbReference>
<organism evidence="7 8">
    <name type="scientific">Aspergillus thermomutatus</name>
    <name type="common">Neosartorya pseudofischeri</name>
    <dbReference type="NCBI Taxonomy" id="41047"/>
    <lineage>
        <taxon>Eukaryota</taxon>
        <taxon>Fungi</taxon>
        <taxon>Dikarya</taxon>
        <taxon>Ascomycota</taxon>
        <taxon>Pezizomycotina</taxon>
        <taxon>Eurotiomycetes</taxon>
        <taxon>Eurotiomycetidae</taxon>
        <taxon>Eurotiales</taxon>
        <taxon>Aspergillaceae</taxon>
        <taxon>Aspergillus</taxon>
        <taxon>Aspergillus subgen. Fumigati</taxon>
    </lineage>
</organism>
<dbReference type="STRING" id="41047.A0A397HQP0"/>
<evidence type="ECO:0000256" key="3">
    <source>
        <dbReference type="ARBA" id="ARBA00012618"/>
    </source>
</evidence>
<dbReference type="PANTHER" id="PTHR20881">
    <property type="entry name" value="3-METHYL-2-OXOBUTANOATE HYDROXYMETHYLTRANSFERASE"/>
    <property type="match status" value="1"/>
</dbReference>
<accession>A0A397HQP0</accession>
<dbReference type="AlphaFoldDB" id="A0A397HQP0"/>
<evidence type="ECO:0000256" key="1">
    <source>
        <dbReference type="ARBA" id="ARBA00005033"/>
    </source>
</evidence>
<comment type="catalytic activity">
    <reaction evidence="5 6">
        <text>(6R)-5,10-methylene-5,6,7,8-tetrahydrofolate + 3-methyl-2-oxobutanoate + H2O = 2-dehydropantoate + (6S)-5,6,7,8-tetrahydrofolate</text>
        <dbReference type="Rhea" id="RHEA:11824"/>
        <dbReference type="ChEBI" id="CHEBI:11561"/>
        <dbReference type="ChEBI" id="CHEBI:11851"/>
        <dbReference type="ChEBI" id="CHEBI:15377"/>
        <dbReference type="ChEBI" id="CHEBI:15636"/>
        <dbReference type="ChEBI" id="CHEBI:57453"/>
        <dbReference type="EC" id="2.1.2.11"/>
    </reaction>
</comment>
<dbReference type="PIRSF" id="PIRSF000388">
    <property type="entry name" value="Pantoate_hydroxy_MeTrfase"/>
    <property type="match status" value="1"/>
</dbReference>
<keyword evidence="6" id="KW-0566">Pantothenate biosynthesis</keyword>
<comment type="similarity">
    <text evidence="2 6">Belongs to the PanB family.</text>
</comment>
<dbReference type="OrthoDB" id="425211at2759"/>
<dbReference type="InterPro" id="IPR003700">
    <property type="entry name" value="Pantoate_hydroxy_MeTrfase"/>
</dbReference>
<evidence type="ECO:0000256" key="4">
    <source>
        <dbReference type="ARBA" id="ARBA00022679"/>
    </source>
</evidence>
<dbReference type="GO" id="GO:0015940">
    <property type="term" value="P:pantothenate biosynthetic process"/>
    <property type="evidence" value="ECO:0007669"/>
    <property type="project" value="UniProtKB-UniPathway"/>
</dbReference>
<dbReference type="VEuPathDB" id="FungiDB:CDV56_108710"/>
<dbReference type="CDD" id="cd06557">
    <property type="entry name" value="KPHMT-like"/>
    <property type="match status" value="1"/>
</dbReference>
<dbReference type="NCBIfam" id="TIGR00222">
    <property type="entry name" value="panB"/>
    <property type="match status" value="1"/>
</dbReference>
<dbReference type="InterPro" id="IPR015813">
    <property type="entry name" value="Pyrv/PenolPyrv_kinase-like_dom"/>
</dbReference>
<dbReference type="UniPathway" id="UPA00028">
    <property type="reaction ID" value="UER00003"/>
</dbReference>